<protein>
    <submittedName>
        <fullName evidence="5">GntR family transcriptional regulator</fullName>
    </submittedName>
</protein>
<dbReference type="InterPro" id="IPR036390">
    <property type="entry name" value="WH_DNA-bd_sf"/>
</dbReference>
<dbReference type="InterPro" id="IPR050679">
    <property type="entry name" value="Bact_HTH_transcr_reg"/>
</dbReference>
<dbReference type="FunFam" id="1.10.10.10:FF:000079">
    <property type="entry name" value="GntR family transcriptional regulator"/>
    <property type="match status" value="1"/>
</dbReference>
<gene>
    <name evidence="5" type="ORF">DI555_00070</name>
</gene>
<reference evidence="5 6" key="1">
    <citation type="submission" date="2017-08" db="EMBL/GenBank/DDBJ databases">
        <title>Infants hospitalized years apart are colonized by the same room-sourced microbial strains.</title>
        <authorList>
            <person name="Brooks B."/>
            <person name="Olm M.R."/>
            <person name="Firek B.A."/>
            <person name="Baker R."/>
            <person name="Thomas B.C."/>
            <person name="Morowitz M.J."/>
            <person name="Banfield J.F."/>
        </authorList>
    </citation>
    <scope>NUCLEOTIDE SEQUENCE [LARGE SCALE GENOMIC DNA]</scope>
    <source>
        <strain evidence="5">S2_005_002_R2_33</strain>
    </source>
</reference>
<evidence type="ECO:0000259" key="4">
    <source>
        <dbReference type="PROSITE" id="PS50949"/>
    </source>
</evidence>
<comment type="caution">
    <text evidence="5">The sequence shown here is derived from an EMBL/GenBank/DDBJ whole genome shotgun (WGS) entry which is preliminary data.</text>
</comment>
<evidence type="ECO:0000313" key="5">
    <source>
        <dbReference type="EMBL" id="PZQ57386.1"/>
    </source>
</evidence>
<proteinExistence type="predicted"/>
<dbReference type="Proteomes" id="UP000249082">
    <property type="component" value="Unassembled WGS sequence"/>
</dbReference>
<dbReference type="EMBL" id="QFPX01000001">
    <property type="protein sequence ID" value="PZQ57386.1"/>
    <property type="molecule type" value="Genomic_DNA"/>
</dbReference>
<dbReference type="SMART" id="SM00866">
    <property type="entry name" value="UTRA"/>
    <property type="match status" value="1"/>
</dbReference>
<dbReference type="SUPFAM" id="SSF46785">
    <property type="entry name" value="Winged helix' DNA-binding domain"/>
    <property type="match status" value="1"/>
</dbReference>
<dbReference type="GO" id="GO:0045892">
    <property type="term" value="P:negative regulation of DNA-templated transcription"/>
    <property type="evidence" value="ECO:0007669"/>
    <property type="project" value="TreeGrafter"/>
</dbReference>
<dbReference type="PANTHER" id="PTHR44846">
    <property type="entry name" value="MANNOSYL-D-GLYCERATE TRANSPORT/METABOLISM SYSTEM REPRESSOR MNGR-RELATED"/>
    <property type="match status" value="1"/>
</dbReference>
<dbReference type="CDD" id="cd07377">
    <property type="entry name" value="WHTH_GntR"/>
    <property type="match status" value="1"/>
</dbReference>
<dbReference type="InterPro" id="IPR036388">
    <property type="entry name" value="WH-like_DNA-bd_sf"/>
</dbReference>
<dbReference type="Gene3D" id="1.10.10.10">
    <property type="entry name" value="Winged helix-like DNA-binding domain superfamily/Winged helix DNA-binding domain"/>
    <property type="match status" value="1"/>
</dbReference>
<dbReference type="Pfam" id="PF07702">
    <property type="entry name" value="UTRA"/>
    <property type="match status" value="1"/>
</dbReference>
<dbReference type="Gene3D" id="3.40.1410.10">
    <property type="entry name" value="Chorismate lyase-like"/>
    <property type="match status" value="1"/>
</dbReference>
<dbReference type="InterPro" id="IPR011663">
    <property type="entry name" value="UTRA"/>
</dbReference>
<dbReference type="Pfam" id="PF00392">
    <property type="entry name" value="GntR"/>
    <property type="match status" value="1"/>
</dbReference>
<dbReference type="SUPFAM" id="SSF64288">
    <property type="entry name" value="Chorismate lyase-like"/>
    <property type="match status" value="1"/>
</dbReference>
<feature type="domain" description="HTH gntR-type" evidence="4">
    <location>
        <begin position="16"/>
        <end position="84"/>
    </location>
</feature>
<evidence type="ECO:0000256" key="2">
    <source>
        <dbReference type="ARBA" id="ARBA00023125"/>
    </source>
</evidence>
<dbReference type="InterPro" id="IPR028978">
    <property type="entry name" value="Chorismate_lyase_/UTRA_dom_sf"/>
</dbReference>
<accession>A0A2W5NV82</accession>
<dbReference type="PANTHER" id="PTHR44846:SF1">
    <property type="entry name" value="MANNOSYL-D-GLYCERATE TRANSPORT_METABOLISM SYSTEM REPRESSOR MNGR-RELATED"/>
    <property type="match status" value="1"/>
</dbReference>
<name>A0A2W5NV82_9SPHN</name>
<evidence type="ECO:0000313" key="6">
    <source>
        <dbReference type="Proteomes" id="UP000249082"/>
    </source>
</evidence>
<dbReference type="GO" id="GO:0003700">
    <property type="term" value="F:DNA-binding transcription factor activity"/>
    <property type="evidence" value="ECO:0007669"/>
    <property type="project" value="InterPro"/>
</dbReference>
<dbReference type="PRINTS" id="PR00035">
    <property type="entry name" value="HTHGNTR"/>
</dbReference>
<keyword evidence="3" id="KW-0804">Transcription</keyword>
<evidence type="ECO:0000256" key="1">
    <source>
        <dbReference type="ARBA" id="ARBA00023015"/>
    </source>
</evidence>
<evidence type="ECO:0000256" key="3">
    <source>
        <dbReference type="ARBA" id="ARBA00023163"/>
    </source>
</evidence>
<dbReference type="InterPro" id="IPR000524">
    <property type="entry name" value="Tscrpt_reg_HTH_GntR"/>
</dbReference>
<organism evidence="5 6">
    <name type="scientific">Novosphingobium pentaromativorans</name>
    <dbReference type="NCBI Taxonomy" id="205844"/>
    <lineage>
        <taxon>Bacteria</taxon>
        <taxon>Pseudomonadati</taxon>
        <taxon>Pseudomonadota</taxon>
        <taxon>Alphaproteobacteria</taxon>
        <taxon>Sphingomonadales</taxon>
        <taxon>Sphingomonadaceae</taxon>
        <taxon>Novosphingobium</taxon>
    </lineage>
</organism>
<dbReference type="SMART" id="SM00345">
    <property type="entry name" value="HTH_GNTR"/>
    <property type="match status" value="1"/>
</dbReference>
<keyword evidence="1" id="KW-0805">Transcription regulation</keyword>
<keyword evidence="2" id="KW-0238">DNA-binding</keyword>
<dbReference type="PROSITE" id="PS50949">
    <property type="entry name" value="HTH_GNTR"/>
    <property type="match status" value="1"/>
</dbReference>
<dbReference type="GO" id="GO:0003677">
    <property type="term" value="F:DNA binding"/>
    <property type="evidence" value="ECO:0007669"/>
    <property type="project" value="UniProtKB-KW"/>
</dbReference>
<dbReference type="AlphaFoldDB" id="A0A2W5NV82"/>
<sequence length="246" mass="27005">MSFSDRIGRLREDNAAPLYIQLQQLIRDAISEGVLDQAEAIPPERNLAIEYDVSRITVRKAIAGLVEEGLLTRRRGAGTFVASRVEKSFSRLTSFSEDMAARGKRASSTWVSRMSGPVNPEESMALGLAPGSTVLRFTRIRLADDEPLALEISTIAGHCLASLDVVEDSLYAALEKSGNRPVRALQRLRAVPFGAEHAKMLGVESGHAGLLIERHGFLRDGRTVEFTRSYYRGDSYDIVAELIEGS</sequence>